<dbReference type="AlphaFoldDB" id="A0AA91BSU8"/>
<evidence type="ECO:0000259" key="2">
    <source>
        <dbReference type="Pfam" id="PF01977"/>
    </source>
</evidence>
<dbReference type="InterPro" id="IPR048304">
    <property type="entry name" value="UbiD_Rift_dom"/>
</dbReference>
<accession>A0AA91BSU8</accession>
<dbReference type="Gene3D" id="3.40.1670.10">
    <property type="entry name" value="UbiD C-terminal domain-like"/>
    <property type="match status" value="1"/>
</dbReference>
<dbReference type="PANTHER" id="PTHR30108:SF17">
    <property type="entry name" value="FERULIC ACID DECARBOXYLASE 1"/>
    <property type="match status" value="1"/>
</dbReference>
<comment type="similarity">
    <text evidence="1">Belongs to the UbiD family.</text>
</comment>
<dbReference type="Proteomes" id="UP000597886">
    <property type="component" value="Unassembled WGS sequence"/>
</dbReference>
<evidence type="ECO:0000259" key="3">
    <source>
        <dbReference type="Pfam" id="PF20695"/>
    </source>
</evidence>
<comment type="caution">
    <text evidence="5">The sequence shown here is derived from an EMBL/GenBank/DDBJ whole genome shotgun (WGS) entry which is preliminary data.</text>
</comment>
<name>A0AA91BSU8_9RHOB</name>
<proteinExistence type="inferred from homology"/>
<feature type="domain" description="3-octaprenyl-4-hydroxybenzoate carboxy-lyase-like C-terminal" evidence="4">
    <location>
        <begin position="339"/>
        <end position="463"/>
    </location>
</feature>
<reference evidence="5" key="1">
    <citation type="submission" date="2019-12" db="EMBL/GenBank/DDBJ databases">
        <title>Ruegeria JWLKs population differentiation of coral mucus and skeleton niches.</title>
        <authorList>
            <person name="Luo D."/>
        </authorList>
    </citation>
    <scope>NUCLEOTIDE SEQUENCE</scope>
    <source>
        <strain evidence="5">HKCCD6181</strain>
    </source>
</reference>
<dbReference type="InterPro" id="IPR049381">
    <property type="entry name" value="UbiD-like_C"/>
</dbReference>
<dbReference type="RefSeq" id="WP_171331563.1">
    <property type="nucleotide sequence ID" value="NZ_WVRA01000008.1"/>
</dbReference>
<protein>
    <submittedName>
        <fullName evidence="5">UbiD family decarboxylase</fullName>
    </submittedName>
</protein>
<gene>
    <name evidence="5" type="ORF">GS634_18005</name>
</gene>
<evidence type="ECO:0000313" key="6">
    <source>
        <dbReference type="Proteomes" id="UP000597886"/>
    </source>
</evidence>
<dbReference type="GO" id="GO:0008694">
    <property type="term" value="F:4-hydroxy-3-polyprenylbenzoate decarboxylase activity"/>
    <property type="evidence" value="ECO:0007669"/>
    <property type="project" value="TreeGrafter"/>
</dbReference>
<dbReference type="NCBIfam" id="TIGR00148">
    <property type="entry name" value="UbiD family decarboxylase"/>
    <property type="match status" value="1"/>
</dbReference>
<feature type="domain" description="3-octaprenyl-4-hydroxybenzoate carboxy-lyase-like Rift-related" evidence="2">
    <location>
        <begin position="130"/>
        <end position="333"/>
    </location>
</feature>
<evidence type="ECO:0000256" key="1">
    <source>
        <dbReference type="ARBA" id="ARBA00010021"/>
    </source>
</evidence>
<dbReference type="InterPro" id="IPR049383">
    <property type="entry name" value="UbiD-like_N"/>
</dbReference>
<dbReference type="GO" id="GO:0006744">
    <property type="term" value="P:ubiquinone biosynthetic process"/>
    <property type="evidence" value="ECO:0007669"/>
    <property type="project" value="TreeGrafter"/>
</dbReference>
<dbReference type="GO" id="GO:0005829">
    <property type="term" value="C:cytosol"/>
    <property type="evidence" value="ECO:0007669"/>
    <property type="project" value="TreeGrafter"/>
</dbReference>
<evidence type="ECO:0000259" key="4">
    <source>
        <dbReference type="Pfam" id="PF20696"/>
    </source>
</evidence>
<dbReference type="Pfam" id="PF20696">
    <property type="entry name" value="UbiD_C"/>
    <property type="match status" value="1"/>
</dbReference>
<organism evidence="5 6">
    <name type="scientific">Ruegeria atlantica</name>
    <dbReference type="NCBI Taxonomy" id="81569"/>
    <lineage>
        <taxon>Bacteria</taxon>
        <taxon>Pseudomonadati</taxon>
        <taxon>Pseudomonadota</taxon>
        <taxon>Alphaproteobacteria</taxon>
        <taxon>Rhodobacterales</taxon>
        <taxon>Roseobacteraceae</taxon>
        <taxon>Ruegeria</taxon>
    </lineage>
</organism>
<dbReference type="FunFam" id="3.40.1670.10:FF:000001">
    <property type="entry name" value="3-octaprenyl-4-hydroxybenzoate carboxy-lyase"/>
    <property type="match status" value="1"/>
</dbReference>
<dbReference type="Pfam" id="PF20695">
    <property type="entry name" value="UbiD_N"/>
    <property type="match status" value="1"/>
</dbReference>
<dbReference type="EMBL" id="WVRA01000008">
    <property type="protein sequence ID" value="NOE20022.1"/>
    <property type="molecule type" value="Genomic_DNA"/>
</dbReference>
<dbReference type="Pfam" id="PF01977">
    <property type="entry name" value="UbiD"/>
    <property type="match status" value="1"/>
</dbReference>
<dbReference type="InterPro" id="IPR002830">
    <property type="entry name" value="UbiD"/>
</dbReference>
<dbReference type="SUPFAM" id="SSF143968">
    <property type="entry name" value="UbiD C-terminal domain-like"/>
    <property type="match status" value="1"/>
</dbReference>
<feature type="domain" description="3-octaprenyl-4-hydroxybenzoate carboxy-lyase-like N-terminal" evidence="3">
    <location>
        <begin position="14"/>
        <end position="94"/>
    </location>
</feature>
<dbReference type="PANTHER" id="PTHR30108">
    <property type="entry name" value="3-OCTAPRENYL-4-HYDROXYBENZOATE CARBOXY-LYASE-RELATED"/>
    <property type="match status" value="1"/>
</dbReference>
<evidence type="ECO:0000313" key="5">
    <source>
        <dbReference type="EMBL" id="NOE20022.1"/>
    </source>
</evidence>
<dbReference type="SUPFAM" id="SSF50475">
    <property type="entry name" value="FMN-binding split barrel"/>
    <property type="match status" value="1"/>
</dbReference>
<sequence>MRTLSPYPSLRHFLKWCEETGQFRRIAEPVSVRHQMTAVHRAVLEANGPVLQFDTPTGVPSGQCDIPVVVNLFGTSERVAAGLGVSSDGLDDLGAFLAALRAPTPPGGLRDALSRWPMLKAALSTRPKQVKTAAVQQVCHCETDVDLSALPIQTHWPRDAGPLITWPVVITRPRGSEPDAAQTYNAGVYRVQVLDRNRLIMRWLPHRGGAAHHRSWAQHGETMPVAIVLGANPATLLSAALPLPEMVSELTFAGALNQNRPRLVPAKSVPLLVPADAEIVLEGWVSPNETAPEGPFGDHTGYYNPAEPFPVMHVTAVTHCEAPLYLSTYTGRPPDEPAIIGEVFNRLALPTIRAQIPEIHDLWLPPAACSYRIAIVAIDKRYPGQARRVMMALWGMLPQFSYTKMIVAVDADIDPRNWDDIAWAIATRMDPGRDVMILDKTPMDYLDFASPEPGLAGKLGIDATTKTGSETGREWGTVMRTEKVDHAFAEDLIDRLMPELRT</sequence>